<proteinExistence type="predicted"/>
<dbReference type="PROSITE" id="PS51257">
    <property type="entry name" value="PROKAR_LIPOPROTEIN"/>
    <property type="match status" value="1"/>
</dbReference>
<feature type="region of interest" description="Disordered" evidence="1">
    <location>
        <begin position="94"/>
        <end position="122"/>
    </location>
</feature>
<reference evidence="2" key="1">
    <citation type="submission" date="2023-07" db="EMBL/GenBank/DDBJ databases">
        <title>Genome content predicts the carbon catabolic preferences of heterotrophic bacteria.</title>
        <authorList>
            <person name="Gralka M."/>
        </authorList>
    </citation>
    <scope>NUCLEOTIDE SEQUENCE</scope>
    <source>
        <strain evidence="2">4G09</strain>
    </source>
</reference>
<protein>
    <recommendedName>
        <fullName evidence="4">Lipoprotein</fullName>
    </recommendedName>
</protein>
<evidence type="ECO:0000313" key="3">
    <source>
        <dbReference type="Proteomes" id="UP001177212"/>
    </source>
</evidence>
<dbReference type="RefSeq" id="WP_305397842.1">
    <property type="nucleotide sequence ID" value="NZ_JAUYVT010000001.1"/>
</dbReference>
<gene>
    <name evidence="2" type="ORF">Q8W34_02380</name>
</gene>
<accession>A0ABT9FAD6</accession>
<name>A0ABT9FAD6_9GAMM</name>
<evidence type="ECO:0000313" key="2">
    <source>
        <dbReference type="EMBL" id="MDP2563466.1"/>
    </source>
</evidence>
<comment type="caution">
    <text evidence="2">The sequence shown here is derived from an EMBL/GenBank/DDBJ whole genome shotgun (WGS) entry which is preliminary data.</text>
</comment>
<evidence type="ECO:0000256" key="1">
    <source>
        <dbReference type="SAM" id="MobiDB-lite"/>
    </source>
</evidence>
<organism evidence="2 3">
    <name type="scientific">Pseudoalteromonas marina</name>
    <dbReference type="NCBI Taxonomy" id="267375"/>
    <lineage>
        <taxon>Bacteria</taxon>
        <taxon>Pseudomonadati</taxon>
        <taxon>Pseudomonadota</taxon>
        <taxon>Gammaproteobacteria</taxon>
        <taxon>Alteromonadales</taxon>
        <taxon>Pseudoalteromonadaceae</taxon>
        <taxon>Pseudoalteromonas</taxon>
    </lineage>
</organism>
<sequence>MNKLAGLALLGTLITLTGCEDAKEVKEETKEKSAQMQEKLGDAWNEVKETTHDLKNDESLNELLQQSKAMGLDMYDDGKKIAIDAWIKSKEAAGELTEKTKQKAQDIADEIEQAREEHSKGE</sequence>
<keyword evidence="3" id="KW-1185">Reference proteome</keyword>
<dbReference type="Proteomes" id="UP001177212">
    <property type="component" value="Unassembled WGS sequence"/>
</dbReference>
<dbReference type="EMBL" id="JAUYVT010000001">
    <property type="protein sequence ID" value="MDP2563466.1"/>
    <property type="molecule type" value="Genomic_DNA"/>
</dbReference>
<evidence type="ECO:0008006" key="4">
    <source>
        <dbReference type="Google" id="ProtNLM"/>
    </source>
</evidence>